<accession>A0A5C3LD81</accession>
<keyword evidence="2" id="KW-1185">Reference proteome</keyword>
<feature type="non-terminal residue" evidence="1">
    <location>
        <position position="67"/>
    </location>
</feature>
<gene>
    <name evidence="1" type="ORF">BDQ12DRAFT_730037</name>
</gene>
<name>A0A5C3LD81_9AGAR</name>
<organism evidence="1 2">
    <name type="scientific">Crucibulum laeve</name>
    <dbReference type="NCBI Taxonomy" id="68775"/>
    <lineage>
        <taxon>Eukaryota</taxon>
        <taxon>Fungi</taxon>
        <taxon>Dikarya</taxon>
        <taxon>Basidiomycota</taxon>
        <taxon>Agaricomycotina</taxon>
        <taxon>Agaricomycetes</taxon>
        <taxon>Agaricomycetidae</taxon>
        <taxon>Agaricales</taxon>
        <taxon>Agaricineae</taxon>
        <taxon>Nidulariaceae</taxon>
        <taxon>Crucibulum</taxon>
    </lineage>
</organism>
<sequence>MTIALNPTTTPATINYLVPPPDGARAYGRVSVNLEKGEKEKNYDNIPKNMVIENVRGKEESVTLDTA</sequence>
<dbReference type="Proteomes" id="UP000308652">
    <property type="component" value="Unassembled WGS sequence"/>
</dbReference>
<reference evidence="1 2" key="1">
    <citation type="journal article" date="2019" name="Nat. Ecol. Evol.">
        <title>Megaphylogeny resolves global patterns of mushroom evolution.</title>
        <authorList>
            <person name="Varga T."/>
            <person name="Krizsan K."/>
            <person name="Foldi C."/>
            <person name="Dima B."/>
            <person name="Sanchez-Garcia M."/>
            <person name="Sanchez-Ramirez S."/>
            <person name="Szollosi G.J."/>
            <person name="Szarkandi J.G."/>
            <person name="Papp V."/>
            <person name="Albert L."/>
            <person name="Andreopoulos W."/>
            <person name="Angelini C."/>
            <person name="Antonin V."/>
            <person name="Barry K.W."/>
            <person name="Bougher N.L."/>
            <person name="Buchanan P."/>
            <person name="Buyck B."/>
            <person name="Bense V."/>
            <person name="Catcheside P."/>
            <person name="Chovatia M."/>
            <person name="Cooper J."/>
            <person name="Damon W."/>
            <person name="Desjardin D."/>
            <person name="Finy P."/>
            <person name="Geml J."/>
            <person name="Haridas S."/>
            <person name="Hughes K."/>
            <person name="Justo A."/>
            <person name="Karasinski D."/>
            <person name="Kautmanova I."/>
            <person name="Kiss B."/>
            <person name="Kocsube S."/>
            <person name="Kotiranta H."/>
            <person name="LaButti K.M."/>
            <person name="Lechner B.E."/>
            <person name="Liimatainen K."/>
            <person name="Lipzen A."/>
            <person name="Lukacs Z."/>
            <person name="Mihaltcheva S."/>
            <person name="Morgado L.N."/>
            <person name="Niskanen T."/>
            <person name="Noordeloos M.E."/>
            <person name="Ohm R.A."/>
            <person name="Ortiz-Santana B."/>
            <person name="Ovrebo C."/>
            <person name="Racz N."/>
            <person name="Riley R."/>
            <person name="Savchenko A."/>
            <person name="Shiryaev A."/>
            <person name="Soop K."/>
            <person name="Spirin V."/>
            <person name="Szebenyi C."/>
            <person name="Tomsovsky M."/>
            <person name="Tulloss R.E."/>
            <person name="Uehling J."/>
            <person name="Grigoriev I.V."/>
            <person name="Vagvolgyi C."/>
            <person name="Papp T."/>
            <person name="Martin F.M."/>
            <person name="Miettinen O."/>
            <person name="Hibbett D.S."/>
            <person name="Nagy L.G."/>
        </authorList>
    </citation>
    <scope>NUCLEOTIDE SEQUENCE [LARGE SCALE GENOMIC DNA]</scope>
    <source>
        <strain evidence="1 2">CBS 166.37</strain>
    </source>
</reference>
<evidence type="ECO:0000313" key="2">
    <source>
        <dbReference type="Proteomes" id="UP000308652"/>
    </source>
</evidence>
<evidence type="ECO:0000313" key="1">
    <source>
        <dbReference type="EMBL" id="TFK31004.1"/>
    </source>
</evidence>
<protein>
    <submittedName>
        <fullName evidence="1">Uncharacterized protein</fullName>
    </submittedName>
</protein>
<dbReference type="OrthoDB" id="412788at2759"/>
<dbReference type="STRING" id="68775.A0A5C3LD81"/>
<dbReference type="EMBL" id="ML214061">
    <property type="protein sequence ID" value="TFK31004.1"/>
    <property type="molecule type" value="Genomic_DNA"/>
</dbReference>
<dbReference type="AlphaFoldDB" id="A0A5C3LD81"/>
<proteinExistence type="predicted"/>